<comment type="caution">
    <text evidence="3">The sequence shown here is derived from an EMBL/GenBank/DDBJ whole genome shotgun (WGS) entry which is preliminary data.</text>
</comment>
<dbReference type="Pfam" id="PF04303">
    <property type="entry name" value="PrpF"/>
    <property type="match status" value="1"/>
</dbReference>
<dbReference type="RefSeq" id="WP_336497322.1">
    <property type="nucleotide sequence ID" value="NZ_JBAWSY010000005.1"/>
</dbReference>
<proteinExistence type="inferred from homology"/>
<evidence type="ECO:0000256" key="1">
    <source>
        <dbReference type="ARBA" id="ARBA00007673"/>
    </source>
</evidence>
<dbReference type="PANTHER" id="PTHR43709:SF2">
    <property type="entry name" value="DUF453 DOMAIN PROTEIN (AFU_ORTHOLOGUE AFUA_6G00360)"/>
    <property type="match status" value="1"/>
</dbReference>
<sequence length="378" mass="40731">MSQFSVPAVVYRGGTSRGVFFHQHDLPKEQSEMKHIFYHAIDSYNSSQVNGLGSGTSHTSKIVVIGPPTHSDANVDYSFYQMGISQRIADIKGTCGNLMAAVGAFAVDEGLVDVPSGASSVTVYAFNTNISKIIEITVPVIEGKAKVVGDFHMPGIVTKGAKFIVDILQPGGGKTGKTLPLGPTHMMDIPVSLVDIVNPFLYLGFEGFGFEGKQLKQQLENRADVLAELNERRCEAAVIAGMEDSINEAKKHPAVPKVALVASPHDYVTTSGIEIKKEQYDIFATMLSMGNVHKTFAGSGLYNIAASALLSGTIPNKFCSLPSSSEKVRVAHADGIVEVRVKLNETYTDVTAVGLERTARRIMKGDIFIPKSTYLEVF</sequence>
<evidence type="ECO:0000313" key="3">
    <source>
        <dbReference type="EMBL" id="MEI4769769.1"/>
    </source>
</evidence>
<dbReference type="InterPro" id="IPR007400">
    <property type="entry name" value="PrpF-like"/>
</dbReference>
<dbReference type="Gene3D" id="3.10.310.10">
    <property type="entry name" value="Diaminopimelate Epimerase, Chain A, domain 1"/>
    <property type="match status" value="2"/>
</dbReference>
<dbReference type="Proteomes" id="UP001364890">
    <property type="component" value="Unassembled WGS sequence"/>
</dbReference>
<keyword evidence="4" id="KW-1185">Reference proteome</keyword>
<accession>A0ABU8F422</accession>
<gene>
    <name evidence="3" type="ORF">WAX74_08915</name>
</gene>
<organism evidence="3 4">
    <name type="scientific">Psychrobacillus mangrovi</name>
    <dbReference type="NCBI Taxonomy" id="3117745"/>
    <lineage>
        <taxon>Bacteria</taxon>
        <taxon>Bacillati</taxon>
        <taxon>Bacillota</taxon>
        <taxon>Bacilli</taxon>
        <taxon>Bacillales</taxon>
        <taxon>Bacillaceae</taxon>
        <taxon>Psychrobacillus</taxon>
    </lineage>
</organism>
<dbReference type="PANTHER" id="PTHR43709">
    <property type="entry name" value="ACONITATE ISOMERASE-RELATED"/>
    <property type="match status" value="1"/>
</dbReference>
<comment type="similarity">
    <text evidence="1">Belongs to the PrpF family.</text>
</comment>
<evidence type="ECO:0000256" key="2">
    <source>
        <dbReference type="ARBA" id="ARBA00023235"/>
    </source>
</evidence>
<dbReference type="SUPFAM" id="SSF54506">
    <property type="entry name" value="Diaminopimelate epimerase-like"/>
    <property type="match status" value="2"/>
</dbReference>
<name>A0ABU8F422_9BACI</name>
<keyword evidence="2" id="KW-0413">Isomerase</keyword>
<dbReference type="EMBL" id="JBAWSY010000005">
    <property type="protein sequence ID" value="MEI4769769.1"/>
    <property type="molecule type" value="Genomic_DNA"/>
</dbReference>
<evidence type="ECO:0000313" key="4">
    <source>
        <dbReference type="Proteomes" id="UP001364890"/>
    </source>
</evidence>
<protein>
    <submittedName>
        <fullName evidence="3">PrpF domain-containing protein</fullName>
    </submittedName>
</protein>
<reference evidence="3 4" key="1">
    <citation type="submission" date="2024-01" db="EMBL/GenBank/DDBJ databases">
        <title>Seven novel Bacillus-like species.</title>
        <authorList>
            <person name="Liu G."/>
        </authorList>
    </citation>
    <scope>NUCLEOTIDE SEQUENCE [LARGE SCALE GENOMIC DNA]</scope>
    <source>
        <strain evidence="3 4">FJAT-51614</strain>
    </source>
</reference>